<accession>A0A7T8GRF8</accession>
<gene>
    <name evidence="1" type="ORF">FKW44_021173</name>
</gene>
<dbReference type="Proteomes" id="UP000595437">
    <property type="component" value="Chromosome 15"/>
</dbReference>
<dbReference type="PANTHER" id="PTHR46068">
    <property type="entry name" value="PROTEIN CBG27172"/>
    <property type="match status" value="1"/>
</dbReference>
<dbReference type="EMBL" id="CP045904">
    <property type="protein sequence ID" value="QQP36165.1"/>
    <property type="molecule type" value="Genomic_DNA"/>
</dbReference>
<sequence length="235" mass="26627">MSVLAKKRNVSRATVSKAVKELNIISYKCSQAHLLTGKMKEVRLRRCKKVFYSLKLGTSPPLKFFSDDKIFTVDRFSNRQNERWLVKTKKEVPKSFRTKNPASVVVLGVVRTAGDVLVHFFKAGEKINIDVYLGVLKEVVKPWMDEKTSGDVYNGYLFQQDSAPAQKAKKTQEWLQANVTAFWDPQTWPSNSPDLNPMDYYMQASKLPAADVTAAYKAYRSRIEAVIAAEGGHIE</sequence>
<reference evidence="2" key="1">
    <citation type="submission" date="2021-01" db="EMBL/GenBank/DDBJ databases">
        <title>Caligus Genome Assembly.</title>
        <authorList>
            <person name="Gallardo-Escarate C."/>
        </authorList>
    </citation>
    <scope>NUCLEOTIDE SEQUENCE [LARGE SCALE GENOMIC DNA]</scope>
</reference>
<name>A0A7T8GRF8_CALRO</name>
<dbReference type="AlphaFoldDB" id="A0A7T8GRF8"/>
<keyword evidence="2" id="KW-1185">Reference proteome</keyword>
<dbReference type="Gene3D" id="3.30.420.10">
    <property type="entry name" value="Ribonuclease H-like superfamily/Ribonuclease H"/>
    <property type="match status" value="1"/>
</dbReference>
<evidence type="ECO:0000313" key="2">
    <source>
        <dbReference type="Proteomes" id="UP000595437"/>
    </source>
</evidence>
<dbReference type="PANTHER" id="PTHR46068:SF1">
    <property type="entry name" value="TRANSPOSASE IS30-LIKE HTH DOMAIN-CONTAINING PROTEIN"/>
    <property type="match status" value="1"/>
</dbReference>
<dbReference type="InterPro" id="IPR036397">
    <property type="entry name" value="RNaseH_sf"/>
</dbReference>
<dbReference type="GO" id="GO:0003676">
    <property type="term" value="F:nucleic acid binding"/>
    <property type="evidence" value="ECO:0007669"/>
    <property type="project" value="InterPro"/>
</dbReference>
<dbReference type="OrthoDB" id="9996331at2759"/>
<protein>
    <submittedName>
        <fullName evidence="1">Transposable element tcb2 transposase</fullName>
    </submittedName>
</protein>
<proteinExistence type="predicted"/>
<organism evidence="1 2">
    <name type="scientific">Caligus rogercresseyi</name>
    <name type="common">Sea louse</name>
    <dbReference type="NCBI Taxonomy" id="217165"/>
    <lineage>
        <taxon>Eukaryota</taxon>
        <taxon>Metazoa</taxon>
        <taxon>Ecdysozoa</taxon>
        <taxon>Arthropoda</taxon>
        <taxon>Crustacea</taxon>
        <taxon>Multicrustacea</taxon>
        <taxon>Hexanauplia</taxon>
        <taxon>Copepoda</taxon>
        <taxon>Siphonostomatoida</taxon>
        <taxon>Caligidae</taxon>
        <taxon>Caligus</taxon>
    </lineage>
</organism>
<evidence type="ECO:0000313" key="1">
    <source>
        <dbReference type="EMBL" id="QQP36165.1"/>
    </source>
</evidence>